<dbReference type="Proteomes" id="UP000515928">
    <property type="component" value="Chromosome"/>
</dbReference>
<dbReference type="InterPro" id="IPR004501">
    <property type="entry name" value="PTS_EIIC_3"/>
</dbReference>
<feature type="transmembrane region" description="Helical" evidence="9">
    <location>
        <begin position="188"/>
        <end position="207"/>
    </location>
</feature>
<organism evidence="11 12">
    <name type="scientific">Erysipelothrix inopinata</name>
    <dbReference type="NCBI Taxonomy" id="225084"/>
    <lineage>
        <taxon>Bacteria</taxon>
        <taxon>Bacillati</taxon>
        <taxon>Bacillota</taxon>
        <taxon>Erysipelotrichia</taxon>
        <taxon>Erysipelotrichales</taxon>
        <taxon>Erysipelotrichaceae</taxon>
        <taxon>Erysipelothrix</taxon>
    </lineage>
</organism>
<keyword evidence="2 8" id="KW-0813">Transport</keyword>
<keyword evidence="12" id="KW-1185">Reference proteome</keyword>
<dbReference type="AlphaFoldDB" id="A0A7G9RWW2"/>
<evidence type="ECO:0000256" key="8">
    <source>
        <dbReference type="PIRNR" id="PIRNR006351"/>
    </source>
</evidence>
<dbReference type="Pfam" id="PF02378">
    <property type="entry name" value="PTS_EIIC"/>
    <property type="match status" value="1"/>
</dbReference>
<reference evidence="11 12" key="1">
    <citation type="submission" date="2020-08" db="EMBL/GenBank/DDBJ databases">
        <title>Genome sequence of Erysipelothrix inopinata DSM 15511T.</title>
        <authorList>
            <person name="Hyun D.-W."/>
            <person name="Bae J.-W."/>
        </authorList>
    </citation>
    <scope>NUCLEOTIDE SEQUENCE [LARGE SCALE GENOMIC DNA]</scope>
    <source>
        <strain evidence="11 12">DSM 15511</strain>
    </source>
</reference>
<keyword evidence="6 9" id="KW-1133">Transmembrane helix</keyword>
<evidence type="ECO:0000256" key="6">
    <source>
        <dbReference type="ARBA" id="ARBA00022989"/>
    </source>
</evidence>
<sequence>MDNIIQFFEDKLVPIAAKIGNQRHLVAIRDGFAALMPLVMAGAIALLLNNVVFSPTSLIAELTGAGESGLYQFFGTYISPILGSIDAGTLSMLGLALTFAIAYLRAQAEDQDALITGTIAMGAYIILGALSRKNTVVAPWVGHYLGSQGVFVALLVGLIVPAIYFGIVNKNWTIKMPDTVPPAVSRGFMGIIPGTLVLVIIAAFKFLLVKIPFSGMETMFGDAPTTVFMIFEYYIALPFSSISQGPVLVLIISTLVPLLWFFGLHGANLLAAVTSPIYGNLQNHNLQAYEQGIREISANPLADNKLAFWVSGSWDAYVYHGGSGATLPLIIAILLFSKVRDQKEVARLSLAPGIFMINEPVLFGIPIVLNPIYLIPFVINQPILAMIAFYASKTGFAGPIVNSIPWTTPPILNALLATNFSWGAGLIATLNLVIAFAIYVPFVFVANSADSKINKEA</sequence>
<evidence type="ECO:0000256" key="2">
    <source>
        <dbReference type="ARBA" id="ARBA00022448"/>
    </source>
</evidence>
<dbReference type="InterPro" id="IPR003352">
    <property type="entry name" value="PTS_EIIC"/>
</dbReference>
<dbReference type="GO" id="GO:0005886">
    <property type="term" value="C:plasma membrane"/>
    <property type="evidence" value="ECO:0007669"/>
    <property type="project" value="UniProtKB-SubCell"/>
</dbReference>
<comment type="subcellular location">
    <subcellularLocation>
        <location evidence="1">Cell membrane</location>
        <topology evidence="1">Multi-pass membrane protein</topology>
    </subcellularLocation>
</comment>
<evidence type="ECO:0000256" key="9">
    <source>
        <dbReference type="SAM" id="Phobius"/>
    </source>
</evidence>
<feature type="transmembrane region" description="Helical" evidence="9">
    <location>
        <begin position="317"/>
        <end position="336"/>
    </location>
</feature>
<evidence type="ECO:0000256" key="4">
    <source>
        <dbReference type="ARBA" id="ARBA00022597"/>
    </source>
</evidence>
<dbReference type="KEGG" id="eio:H9L01_06845"/>
<dbReference type="NCBIfam" id="TIGR00410">
    <property type="entry name" value="lacE"/>
    <property type="match status" value="1"/>
</dbReference>
<accession>A0A7G9RWW2</accession>
<protein>
    <recommendedName>
        <fullName evidence="8">Permease IIC component</fullName>
    </recommendedName>
</protein>
<dbReference type="GO" id="GO:1902815">
    <property type="term" value="P:N,N'-diacetylchitobiose import"/>
    <property type="evidence" value="ECO:0007669"/>
    <property type="project" value="TreeGrafter"/>
</dbReference>
<evidence type="ECO:0000256" key="3">
    <source>
        <dbReference type="ARBA" id="ARBA00022475"/>
    </source>
</evidence>
<evidence type="ECO:0000313" key="12">
    <source>
        <dbReference type="Proteomes" id="UP000515928"/>
    </source>
</evidence>
<keyword evidence="7 8" id="KW-0472">Membrane</keyword>
<feature type="transmembrane region" description="Helical" evidence="9">
    <location>
        <begin position="247"/>
        <end position="267"/>
    </location>
</feature>
<evidence type="ECO:0000256" key="1">
    <source>
        <dbReference type="ARBA" id="ARBA00004651"/>
    </source>
</evidence>
<dbReference type="PIRSF" id="PIRSF006351">
    <property type="entry name" value="PTS_EIIC-Cellobiose"/>
    <property type="match status" value="1"/>
</dbReference>
<comment type="function">
    <text evidence="8">The phosphoenolpyruvate-dependent sugar phosphotransferase system (PTS), a major carbohydrate active -transport system, catalyzes the phosphorylation of incoming sugar substrates concomitant with their translocation across the cell membrane.</text>
</comment>
<dbReference type="PANTHER" id="PTHR33989:SF4">
    <property type="entry name" value="PTS SYSTEM N,N'-DIACETYLCHITOBIOSE-SPECIFIC EIIC COMPONENT"/>
    <property type="match status" value="1"/>
</dbReference>
<dbReference type="PANTHER" id="PTHR33989">
    <property type="match status" value="1"/>
</dbReference>
<feature type="transmembrane region" description="Helical" evidence="9">
    <location>
        <begin position="422"/>
        <end position="445"/>
    </location>
</feature>
<evidence type="ECO:0000256" key="5">
    <source>
        <dbReference type="ARBA" id="ARBA00022692"/>
    </source>
</evidence>
<keyword evidence="5 9" id="KW-0812">Transmembrane</keyword>
<feature type="transmembrane region" description="Helical" evidence="9">
    <location>
        <begin position="73"/>
        <end position="101"/>
    </location>
</feature>
<evidence type="ECO:0000313" key="11">
    <source>
        <dbReference type="EMBL" id="QNN60087.1"/>
    </source>
</evidence>
<name>A0A7G9RWW2_9FIRM</name>
<proteinExistence type="predicted"/>
<evidence type="ECO:0000256" key="7">
    <source>
        <dbReference type="ARBA" id="ARBA00023136"/>
    </source>
</evidence>
<evidence type="ECO:0000259" key="10">
    <source>
        <dbReference type="PROSITE" id="PS51105"/>
    </source>
</evidence>
<feature type="transmembrane region" description="Helical" evidence="9">
    <location>
        <begin position="32"/>
        <end position="53"/>
    </location>
</feature>
<dbReference type="PROSITE" id="PS51105">
    <property type="entry name" value="PTS_EIIC_TYPE_3"/>
    <property type="match status" value="1"/>
</dbReference>
<feature type="transmembrane region" description="Helical" evidence="9">
    <location>
        <begin position="113"/>
        <end position="130"/>
    </location>
</feature>
<dbReference type="GO" id="GO:0008982">
    <property type="term" value="F:protein-N(PI)-phosphohistidine-sugar phosphotransferase activity"/>
    <property type="evidence" value="ECO:0007669"/>
    <property type="project" value="UniProtKB-UniRule"/>
</dbReference>
<keyword evidence="3 8" id="KW-1003">Cell membrane</keyword>
<keyword evidence="4 8" id="KW-0762">Sugar transport</keyword>
<dbReference type="GO" id="GO:0009401">
    <property type="term" value="P:phosphoenolpyruvate-dependent sugar phosphotransferase system"/>
    <property type="evidence" value="ECO:0007669"/>
    <property type="project" value="InterPro"/>
</dbReference>
<gene>
    <name evidence="11" type="ORF">H9L01_06845</name>
</gene>
<dbReference type="RefSeq" id="WP_187533219.1">
    <property type="nucleotide sequence ID" value="NZ_CBCSHU010000020.1"/>
</dbReference>
<dbReference type="EMBL" id="CP060715">
    <property type="protein sequence ID" value="QNN60087.1"/>
    <property type="molecule type" value="Genomic_DNA"/>
</dbReference>
<feature type="transmembrane region" description="Helical" evidence="9">
    <location>
        <begin position="150"/>
        <end position="167"/>
    </location>
</feature>
<feature type="domain" description="PTS EIIC type-3" evidence="10">
    <location>
        <begin position="8"/>
        <end position="442"/>
    </location>
</feature>
<dbReference type="InterPro" id="IPR004796">
    <property type="entry name" value="PTS_IIC_cello"/>
</dbReference>
<dbReference type="InterPro" id="IPR051088">
    <property type="entry name" value="PTS_Sugar-EIIC/EIIB"/>
</dbReference>